<gene>
    <name evidence="2" type="ORF">L915_16513</name>
</gene>
<dbReference type="Proteomes" id="UP000053236">
    <property type="component" value="Unassembled WGS sequence"/>
</dbReference>
<name>W2G2P7_PHYNI</name>
<accession>W2G2P7</accession>
<feature type="region of interest" description="Disordered" evidence="1">
    <location>
        <begin position="1"/>
        <end position="38"/>
    </location>
</feature>
<evidence type="ECO:0000313" key="2">
    <source>
        <dbReference type="EMBL" id="ETK77214.1"/>
    </source>
</evidence>
<protein>
    <submittedName>
        <fullName evidence="2">Uncharacterized protein</fullName>
    </submittedName>
</protein>
<feature type="compositionally biased region" description="Polar residues" evidence="1">
    <location>
        <begin position="17"/>
        <end position="32"/>
    </location>
</feature>
<proteinExistence type="predicted"/>
<organism evidence="2">
    <name type="scientific">Phytophthora nicotianae</name>
    <name type="common">Potato buckeye rot agent</name>
    <name type="synonym">Phytophthora parasitica</name>
    <dbReference type="NCBI Taxonomy" id="4792"/>
    <lineage>
        <taxon>Eukaryota</taxon>
        <taxon>Sar</taxon>
        <taxon>Stramenopiles</taxon>
        <taxon>Oomycota</taxon>
        <taxon>Peronosporomycetes</taxon>
        <taxon>Peronosporales</taxon>
        <taxon>Peronosporaceae</taxon>
        <taxon>Phytophthora</taxon>
    </lineage>
</organism>
<reference evidence="2" key="1">
    <citation type="submission" date="2013-11" db="EMBL/GenBank/DDBJ databases">
        <title>The Genome Sequence of Phytophthora parasitica CJ02B3.</title>
        <authorList>
            <consortium name="The Broad Institute Genomics Platform"/>
            <person name="Russ C."/>
            <person name="Tyler B."/>
            <person name="Panabieres F."/>
            <person name="Shan W."/>
            <person name="Tripathy S."/>
            <person name="Grunwald N."/>
            <person name="Machado M."/>
            <person name="Johnson C.S."/>
            <person name="Arredondo F."/>
            <person name="Hong C."/>
            <person name="Coffey M."/>
            <person name="Young S.K."/>
            <person name="Zeng Q."/>
            <person name="Gargeya S."/>
            <person name="Fitzgerald M."/>
            <person name="Abouelleil A."/>
            <person name="Alvarado L."/>
            <person name="Chapman S.B."/>
            <person name="Gainer-Dewar J."/>
            <person name="Goldberg J."/>
            <person name="Griggs A."/>
            <person name="Gujja S."/>
            <person name="Hansen M."/>
            <person name="Howarth C."/>
            <person name="Imamovic A."/>
            <person name="Ireland A."/>
            <person name="Larimer J."/>
            <person name="McCowan C."/>
            <person name="Murphy C."/>
            <person name="Pearson M."/>
            <person name="Poon T.W."/>
            <person name="Priest M."/>
            <person name="Roberts A."/>
            <person name="Saif S."/>
            <person name="Shea T."/>
            <person name="Sykes S."/>
            <person name="Wortman J."/>
            <person name="Nusbaum C."/>
            <person name="Birren B."/>
        </authorList>
    </citation>
    <scope>NUCLEOTIDE SEQUENCE [LARGE SCALE GENOMIC DNA]</scope>
    <source>
        <strain evidence="2">CJ02B3</strain>
    </source>
</reference>
<dbReference type="EMBL" id="KI688479">
    <property type="protein sequence ID" value="ETK77214.1"/>
    <property type="molecule type" value="Genomic_DNA"/>
</dbReference>
<dbReference type="AlphaFoldDB" id="W2G2P7"/>
<sequence length="38" mass="4248">MDSWHGDDDDQRGDSGEAQTSLAGWNETTLTLLSPERR</sequence>
<evidence type="ECO:0000256" key="1">
    <source>
        <dbReference type="SAM" id="MobiDB-lite"/>
    </source>
</evidence>